<dbReference type="RefSeq" id="XP_049264998.1">
    <property type="nucleotide sequence ID" value="XM_049405399.1"/>
</dbReference>
<protein>
    <recommendedName>
        <fullName evidence="4">Letm1 RBD domain-containing protein</fullName>
    </recommendedName>
</protein>
<accession>A0A8J5QQC0</accession>
<sequence>MVVPSGVKYGVFYTFPSNKQKLLSQINQSQLLTSLWKTNTNNSESSNINSPTTIPIPIRPKKQVYEQVTQENPTKGKLILKSKQLYHYAKELLKFYRIGINNVWTNLKTMRQLKKHKYKISNQLDAKGKSVAIRLPNFPKLTEIMAQSMYMSKVEHKVSQDKISKQQQDSSTYVKRQSSSPSAPTAPNSKSTSQATLIDPNLFSLSRQEYQILKRSPKDSLKLPLFAVTFLIFEELTPLLCLLIPELSPRTCILPQLLPKIYPPTPREHLHKSAESLNDERKIDLALKTAYNLDYARLKLLSQSLRLTSRYVPISLYPENMLRVRLQQYLNYLRVDNYYLSGLSGEDNLWNLDEQELIIACLERNLIEDISEYVKLKQEGLDSVELDEYCNRLRLRLLQFLIDFPKYNIGMLCIDNPIPLDHQQIITWREN</sequence>
<dbReference type="OrthoDB" id="73691at2759"/>
<evidence type="ECO:0008006" key="4">
    <source>
        <dbReference type="Google" id="ProtNLM"/>
    </source>
</evidence>
<keyword evidence="3" id="KW-1185">Reference proteome</keyword>
<dbReference type="Proteomes" id="UP000694255">
    <property type="component" value="Unassembled WGS sequence"/>
</dbReference>
<dbReference type="AlphaFoldDB" id="A0A8J5QQC0"/>
<dbReference type="GeneID" id="73468522"/>
<reference evidence="2 3" key="1">
    <citation type="journal article" date="2021" name="DNA Res.">
        <title>Genome analysis of Candida subhashii reveals its hybrid nature and dual mitochondrial genome conformations.</title>
        <authorList>
            <person name="Mixao V."/>
            <person name="Hegedusova E."/>
            <person name="Saus E."/>
            <person name="Pryszcz L.P."/>
            <person name="Cillingova A."/>
            <person name="Nosek J."/>
            <person name="Gabaldon T."/>
        </authorList>
    </citation>
    <scope>NUCLEOTIDE SEQUENCE [LARGE SCALE GENOMIC DNA]</scope>
    <source>
        <strain evidence="2 3">CBS 10753</strain>
    </source>
</reference>
<feature type="compositionally biased region" description="Low complexity" evidence="1">
    <location>
        <begin position="178"/>
        <end position="193"/>
    </location>
</feature>
<comment type="caution">
    <text evidence="2">The sequence shown here is derived from an EMBL/GenBank/DDBJ whole genome shotgun (WGS) entry which is preliminary data.</text>
</comment>
<proteinExistence type="predicted"/>
<evidence type="ECO:0000313" key="2">
    <source>
        <dbReference type="EMBL" id="KAG7664766.1"/>
    </source>
</evidence>
<name>A0A8J5QQC0_9ASCO</name>
<gene>
    <name evidence="2" type="ORF">J8A68_001721</name>
</gene>
<organism evidence="2 3">
    <name type="scientific">[Candida] subhashii</name>
    <dbReference type="NCBI Taxonomy" id="561895"/>
    <lineage>
        <taxon>Eukaryota</taxon>
        <taxon>Fungi</taxon>
        <taxon>Dikarya</taxon>
        <taxon>Ascomycota</taxon>
        <taxon>Saccharomycotina</taxon>
        <taxon>Pichiomycetes</taxon>
        <taxon>Debaryomycetaceae</taxon>
        <taxon>Spathaspora</taxon>
    </lineage>
</organism>
<feature type="region of interest" description="Disordered" evidence="1">
    <location>
        <begin position="160"/>
        <end position="193"/>
    </location>
</feature>
<dbReference type="EMBL" id="JAGSYN010000065">
    <property type="protein sequence ID" value="KAG7664766.1"/>
    <property type="molecule type" value="Genomic_DNA"/>
</dbReference>
<evidence type="ECO:0000256" key="1">
    <source>
        <dbReference type="SAM" id="MobiDB-lite"/>
    </source>
</evidence>
<evidence type="ECO:0000313" key="3">
    <source>
        <dbReference type="Proteomes" id="UP000694255"/>
    </source>
</evidence>